<comment type="caution">
    <text evidence="6">The sequence shown here is derived from an EMBL/GenBank/DDBJ whole genome shotgun (WGS) entry which is preliminary data.</text>
</comment>
<dbReference type="AlphaFoldDB" id="A0A841AFC8"/>
<organism evidence="6 7">
    <name type="scientific">Brachybacterium aquaticum</name>
    <dbReference type="NCBI Taxonomy" id="1432564"/>
    <lineage>
        <taxon>Bacteria</taxon>
        <taxon>Bacillati</taxon>
        <taxon>Actinomycetota</taxon>
        <taxon>Actinomycetes</taxon>
        <taxon>Micrococcales</taxon>
        <taxon>Dermabacteraceae</taxon>
        <taxon>Brachybacterium</taxon>
    </lineage>
</organism>
<keyword evidence="3" id="KW-0288">FMN</keyword>
<dbReference type="EMBL" id="JACHLZ010000001">
    <property type="protein sequence ID" value="MBB5831778.1"/>
    <property type="molecule type" value="Genomic_DNA"/>
</dbReference>
<accession>A0A841AFC8</accession>
<keyword evidence="7" id="KW-1185">Reference proteome</keyword>
<proteinExistence type="predicted"/>
<dbReference type="InterPro" id="IPR051793">
    <property type="entry name" value="NADH:flavin_oxidoreductase"/>
</dbReference>
<evidence type="ECO:0000259" key="5">
    <source>
        <dbReference type="Pfam" id="PF07992"/>
    </source>
</evidence>
<keyword evidence="4" id="KW-0560">Oxidoreductase</keyword>
<evidence type="ECO:0000313" key="6">
    <source>
        <dbReference type="EMBL" id="MBB5831778.1"/>
    </source>
</evidence>
<dbReference type="SUPFAM" id="SSF51905">
    <property type="entry name" value="FAD/NAD(P)-binding domain"/>
    <property type="match status" value="1"/>
</dbReference>
<dbReference type="InterPro" id="IPR023753">
    <property type="entry name" value="FAD/NAD-binding_dom"/>
</dbReference>
<dbReference type="PANTHER" id="PTHR42917">
    <property type="entry name" value="2,4-DIENOYL-COA REDUCTASE"/>
    <property type="match status" value="1"/>
</dbReference>
<dbReference type="GO" id="GO:0016491">
    <property type="term" value="F:oxidoreductase activity"/>
    <property type="evidence" value="ECO:0007669"/>
    <property type="project" value="UniProtKB-KW"/>
</dbReference>
<sequence>MLAFHEGAPVGERVVVCGGGLSGADAALELAQDGHRVTVVEAAEEIARDMPMLNRTSLLRSLEEAGVELLTSTSVQAVTEDGVRVAGPDGEQVLEADTVIAAFGLRPATAQVEALQAQALSVRPVGDCVAPRKVGDAINDGYELAMSL</sequence>
<comment type="cofactor">
    <cofactor evidence="1">
        <name>FMN</name>
        <dbReference type="ChEBI" id="CHEBI:58210"/>
    </cofactor>
</comment>
<dbReference type="Pfam" id="PF07992">
    <property type="entry name" value="Pyr_redox_2"/>
    <property type="match status" value="1"/>
</dbReference>
<keyword evidence="6" id="KW-0670">Pyruvate</keyword>
<dbReference type="Gene3D" id="3.50.50.60">
    <property type="entry name" value="FAD/NAD(P)-binding domain"/>
    <property type="match status" value="1"/>
</dbReference>
<dbReference type="PRINTS" id="PR00368">
    <property type="entry name" value="FADPNR"/>
</dbReference>
<evidence type="ECO:0000313" key="7">
    <source>
        <dbReference type="Proteomes" id="UP000588158"/>
    </source>
</evidence>
<dbReference type="InterPro" id="IPR036188">
    <property type="entry name" value="FAD/NAD-bd_sf"/>
</dbReference>
<dbReference type="PANTHER" id="PTHR42917:SF2">
    <property type="entry name" value="2,4-DIENOYL-COA REDUCTASE [(2E)-ENOYL-COA-PRODUCING]"/>
    <property type="match status" value="1"/>
</dbReference>
<dbReference type="Proteomes" id="UP000588158">
    <property type="component" value="Unassembled WGS sequence"/>
</dbReference>
<evidence type="ECO:0000256" key="2">
    <source>
        <dbReference type="ARBA" id="ARBA00022630"/>
    </source>
</evidence>
<name>A0A841AFC8_9MICO</name>
<dbReference type="Gene3D" id="3.40.50.720">
    <property type="entry name" value="NAD(P)-binding Rossmann-like Domain"/>
    <property type="match status" value="1"/>
</dbReference>
<feature type="domain" description="FAD/NAD(P)-binding" evidence="5">
    <location>
        <begin position="11"/>
        <end position="116"/>
    </location>
</feature>
<evidence type="ECO:0000256" key="3">
    <source>
        <dbReference type="ARBA" id="ARBA00022643"/>
    </source>
</evidence>
<gene>
    <name evidence="6" type="ORF">HNR70_001591</name>
</gene>
<keyword evidence="2" id="KW-0285">Flavoprotein</keyword>
<evidence type="ECO:0000256" key="1">
    <source>
        <dbReference type="ARBA" id="ARBA00001917"/>
    </source>
</evidence>
<protein>
    <submittedName>
        <fullName evidence="6">Pyruvate/2-oxoglutarate dehydrogenase complex dihydrolipoamide dehydrogenase (E3) component</fullName>
    </submittedName>
</protein>
<dbReference type="RefSeq" id="WP_184325189.1">
    <property type="nucleotide sequence ID" value="NZ_JACHLZ010000001.1"/>
</dbReference>
<reference evidence="6 7" key="1">
    <citation type="submission" date="2020-08" db="EMBL/GenBank/DDBJ databases">
        <title>Sequencing the genomes of 1000 actinobacteria strains.</title>
        <authorList>
            <person name="Klenk H.-P."/>
        </authorList>
    </citation>
    <scope>NUCLEOTIDE SEQUENCE [LARGE SCALE GENOMIC DNA]</scope>
    <source>
        <strain evidence="6 7">DSM 28796</strain>
    </source>
</reference>
<evidence type="ECO:0000256" key="4">
    <source>
        <dbReference type="ARBA" id="ARBA00023002"/>
    </source>
</evidence>